<feature type="compositionally biased region" description="Polar residues" evidence="1">
    <location>
        <begin position="45"/>
        <end position="64"/>
    </location>
</feature>
<reference evidence="2 3" key="1">
    <citation type="submission" date="2024-05" db="EMBL/GenBank/DDBJ databases">
        <title>The nuclear and mitochondrial genome assemblies of Tetragonisca angustula (Apidae: Meliponini), a tiny yet remarkable pollinator in the Neotropics.</title>
        <authorList>
            <person name="Ferrari R."/>
            <person name="Ricardo P.C."/>
            <person name="Dias F.C."/>
            <person name="Araujo N.S."/>
            <person name="Soares D.O."/>
            <person name="Zhou Q.-S."/>
            <person name="Zhu C.-D."/>
            <person name="Coutinho L."/>
            <person name="Airas M.C."/>
            <person name="Batista T.M."/>
        </authorList>
    </citation>
    <scope>NUCLEOTIDE SEQUENCE [LARGE SCALE GENOMIC DNA]</scope>
    <source>
        <strain evidence="2">ASF017062</strain>
        <tissue evidence="2">Abdomen</tissue>
    </source>
</reference>
<name>A0AAW0Z895_9HYME</name>
<comment type="caution">
    <text evidence="2">The sequence shown here is derived from an EMBL/GenBank/DDBJ whole genome shotgun (WGS) entry which is preliminary data.</text>
</comment>
<sequence>MRENNESRSEARGYRFAAQNPVTGSGASRFSNGLRTQPRVGASQWRISSRQRNDTTRCNSSPWQSHDENA</sequence>
<accession>A0AAW0Z895</accession>
<evidence type="ECO:0000313" key="3">
    <source>
        <dbReference type="Proteomes" id="UP001432146"/>
    </source>
</evidence>
<organism evidence="2 3">
    <name type="scientific">Tetragonisca angustula</name>
    <dbReference type="NCBI Taxonomy" id="166442"/>
    <lineage>
        <taxon>Eukaryota</taxon>
        <taxon>Metazoa</taxon>
        <taxon>Ecdysozoa</taxon>
        <taxon>Arthropoda</taxon>
        <taxon>Hexapoda</taxon>
        <taxon>Insecta</taxon>
        <taxon>Pterygota</taxon>
        <taxon>Neoptera</taxon>
        <taxon>Endopterygota</taxon>
        <taxon>Hymenoptera</taxon>
        <taxon>Apocrita</taxon>
        <taxon>Aculeata</taxon>
        <taxon>Apoidea</taxon>
        <taxon>Anthophila</taxon>
        <taxon>Apidae</taxon>
        <taxon>Tetragonisca</taxon>
    </lineage>
</organism>
<proteinExistence type="predicted"/>
<feature type="compositionally biased region" description="Polar residues" evidence="1">
    <location>
        <begin position="20"/>
        <end position="35"/>
    </location>
</feature>
<evidence type="ECO:0000256" key="1">
    <source>
        <dbReference type="SAM" id="MobiDB-lite"/>
    </source>
</evidence>
<dbReference type="AlphaFoldDB" id="A0AAW0Z895"/>
<gene>
    <name evidence="2" type="ORF">QLX08_011342</name>
</gene>
<dbReference type="Proteomes" id="UP001432146">
    <property type="component" value="Unassembled WGS sequence"/>
</dbReference>
<feature type="compositionally biased region" description="Basic and acidic residues" evidence="1">
    <location>
        <begin position="1"/>
        <end position="13"/>
    </location>
</feature>
<feature type="region of interest" description="Disordered" evidence="1">
    <location>
        <begin position="1"/>
        <end position="70"/>
    </location>
</feature>
<protein>
    <submittedName>
        <fullName evidence="2">Uncharacterized protein</fullName>
    </submittedName>
</protein>
<dbReference type="EMBL" id="JAWNGG020000369">
    <property type="protein sequence ID" value="KAK9293808.1"/>
    <property type="molecule type" value="Genomic_DNA"/>
</dbReference>
<keyword evidence="3" id="KW-1185">Reference proteome</keyword>
<evidence type="ECO:0000313" key="2">
    <source>
        <dbReference type="EMBL" id="KAK9293808.1"/>
    </source>
</evidence>